<keyword evidence="4 10" id="KW-0812">Transmembrane</keyword>
<dbReference type="PANTHER" id="PTHR30069:SF29">
    <property type="entry name" value="HEMOGLOBIN AND HEMOGLOBIN-HAPTOGLOBIN-BINDING PROTEIN 1-RELATED"/>
    <property type="match status" value="1"/>
</dbReference>
<dbReference type="Pfam" id="PF00593">
    <property type="entry name" value="TonB_dep_Rec_b-barrel"/>
    <property type="match status" value="1"/>
</dbReference>
<evidence type="ECO:0000256" key="1">
    <source>
        <dbReference type="ARBA" id="ARBA00004571"/>
    </source>
</evidence>
<name>A0A7X8GZK6_9LACT</name>
<feature type="domain" description="TonB-dependent receptor plug" evidence="13">
    <location>
        <begin position="130"/>
        <end position="224"/>
    </location>
</feature>
<dbReference type="Gene3D" id="2.40.170.20">
    <property type="entry name" value="TonB-dependent receptor, beta-barrel domain"/>
    <property type="match status" value="1"/>
</dbReference>
<dbReference type="Pfam" id="PF07715">
    <property type="entry name" value="Plug"/>
    <property type="match status" value="1"/>
</dbReference>
<protein>
    <submittedName>
        <fullName evidence="14">TonB-dependent receptor</fullName>
    </submittedName>
</protein>
<keyword evidence="2 10" id="KW-0813">Transport</keyword>
<evidence type="ECO:0000313" key="15">
    <source>
        <dbReference type="Proteomes" id="UP000541058"/>
    </source>
</evidence>
<comment type="caution">
    <text evidence="14">The sequence shown here is derived from an EMBL/GenBank/DDBJ whole genome shotgun (WGS) entry which is preliminary data.</text>
</comment>
<dbReference type="GO" id="GO:0015344">
    <property type="term" value="F:siderophore uptake transmembrane transporter activity"/>
    <property type="evidence" value="ECO:0007669"/>
    <property type="project" value="TreeGrafter"/>
</dbReference>
<sequence>MIKKIIVATLLMTFFHLYSFSQDIELRGTVINEKGKPLEDIAVAIKYTNRISFTDREGYFIIDSIPKGEHTLIVNLYSQNKVSLELTLGKDTILSNPIVVKENIVELDEVVIVSKQPIGTPIESLPILEVNASDIRSEIGGSLIQTLEKNPGIKSVGIGSSNSKPLIRGLGFNQVAVIENGIKHEGQEWGADHGLEIDQYSINKLEIIKGPSSFLYGSDALGGVINVNSNTAPSKHTFGGNIDLVGKSNNLHFGGSLNVFGRKDKWFFNFRSTYMDYADYRVPSDTVYIYSYAVDLDKHFVRNTAGKEWSNSLHFGYINNKVKSIFSISNNFSKSGFFANAHGITPINIDETIYDASNRDILLPFQKVNHVKVSNQTNIYLKKHQLIFEIGAQNNFRTEYSKYVAHGYMPAVFPEDLDFSSDLEREYNKSTISFNATDKLMLKNHQLSYGVNASYENNKIGGWGFLIPKYNAYNFGIFVFDRFSINEHLKLLGALRYDFGHTQVESYYDWFESDVIEDGNTYKEKLQKAEDFSRSFNNLSWSIGMDYNINDWRFNVNLGKSFRMPIAKELAANGINYHYFRYEKGNNQLSPEQSYQLDLGVHFKKQKWNIGLTPFVNYFSNYIFLNPTSNYDTYYGAGNQIFEYTQAKVFRTGFELQGEFKPIQQLRFQTGLEYLYSIQLSGTKKYYPLPFSPPTSCIISVSYEPNLWERHLENTFFKINWKVATAQNRIVPPEKTTPAYNVLGISIGTSIKMKKNAIDLSLNVYNLLNQKYLNHTSFYRLIELPEQGRNFVLSIKIPFDFKK</sequence>
<reference evidence="14 15" key="1">
    <citation type="journal article" date="2020" name="Biotechnol. Biofuels">
        <title>New insights from the biogas microbiome by comprehensive genome-resolved metagenomics of nearly 1600 species originating from multiple anaerobic digesters.</title>
        <authorList>
            <person name="Campanaro S."/>
            <person name="Treu L."/>
            <person name="Rodriguez-R L.M."/>
            <person name="Kovalovszki A."/>
            <person name="Ziels R.M."/>
            <person name="Maus I."/>
            <person name="Zhu X."/>
            <person name="Kougias P.G."/>
            <person name="Basile A."/>
            <person name="Luo G."/>
            <person name="Schluter A."/>
            <person name="Konstantinidis K.T."/>
            <person name="Angelidaki I."/>
        </authorList>
    </citation>
    <scope>NUCLEOTIDE SEQUENCE [LARGE SCALE GENOMIC DNA]</scope>
    <source>
        <strain evidence="14">AS23ysBPME_34</strain>
    </source>
</reference>
<evidence type="ECO:0000256" key="5">
    <source>
        <dbReference type="ARBA" id="ARBA00022729"/>
    </source>
</evidence>
<evidence type="ECO:0000256" key="2">
    <source>
        <dbReference type="ARBA" id="ARBA00022448"/>
    </source>
</evidence>
<comment type="subcellular location">
    <subcellularLocation>
        <location evidence="1 10">Cell outer membrane</location>
        <topology evidence="1 10">Multi-pass membrane protein</topology>
    </subcellularLocation>
</comment>
<gene>
    <name evidence="14" type="ORF">GX355_01665</name>
</gene>
<dbReference type="InterPro" id="IPR000531">
    <property type="entry name" value="Beta-barrel_TonB"/>
</dbReference>
<keyword evidence="7 10" id="KW-0472">Membrane</keyword>
<dbReference type="InterPro" id="IPR008969">
    <property type="entry name" value="CarboxyPept-like_regulatory"/>
</dbReference>
<dbReference type="InterPro" id="IPR039426">
    <property type="entry name" value="TonB-dep_rcpt-like"/>
</dbReference>
<dbReference type="PROSITE" id="PS52016">
    <property type="entry name" value="TONB_DEPENDENT_REC_3"/>
    <property type="match status" value="1"/>
</dbReference>
<dbReference type="EMBL" id="JAAYSM010000049">
    <property type="protein sequence ID" value="NLJ17546.1"/>
    <property type="molecule type" value="Genomic_DNA"/>
</dbReference>
<keyword evidence="9 10" id="KW-0998">Cell outer membrane</keyword>
<dbReference type="SUPFAM" id="SSF49464">
    <property type="entry name" value="Carboxypeptidase regulatory domain-like"/>
    <property type="match status" value="1"/>
</dbReference>
<keyword evidence="6 11" id="KW-0798">TonB box</keyword>
<proteinExistence type="inferred from homology"/>
<dbReference type="GO" id="GO:0044718">
    <property type="term" value="P:siderophore transmembrane transport"/>
    <property type="evidence" value="ECO:0007669"/>
    <property type="project" value="TreeGrafter"/>
</dbReference>
<dbReference type="PANTHER" id="PTHR30069">
    <property type="entry name" value="TONB-DEPENDENT OUTER MEMBRANE RECEPTOR"/>
    <property type="match status" value="1"/>
</dbReference>
<dbReference type="InterPro" id="IPR012910">
    <property type="entry name" value="Plug_dom"/>
</dbReference>
<dbReference type="AlphaFoldDB" id="A0A7X8GZK6"/>
<evidence type="ECO:0000259" key="12">
    <source>
        <dbReference type="Pfam" id="PF00593"/>
    </source>
</evidence>
<dbReference type="GO" id="GO:0009279">
    <property type="term" value="C:cell outer membrane"/>
    <property type="evidence" value="ECO:0007669"/>
    <property type="project" value="UniProtKB-SubCell"/>
</dbReference>
<keyword evidence="8 14" id="KW-0675">Receptor</keyword>
<evidence type="ECO:0000256" key="4">
    <source>
        <dbReference type="ARBA" id="ARBA00022692"/>
    </source>
</evidence>
<evidence type="ECO:0000256" key="8">
    <source>
        <dbReference type="ARBA" id="ARBA00023170"/>
    </source>
</evidence>
<evidence type="ECO:0000256" key="3">
    <source>
        <dbReference type="ARBA" id="ARBA00022452"/>
    </source>
</evidence>
<evidence type="ECO:0000313" key="14">
    <source>
        <dbReference type="EMBL" id="NLJ17546.1"/>
    </source>
</evidence>
<evidence type="ECO:0000256" key="7">
    <source>
        <dbReference type="ARBA" id="ARBA00023136"/>
    </source>
</evidence>
<dbReference type="Pfam" id="PF13715">
    <property type="entry name" value="CarbopepD_reg_2"/>
    <property type="match status" value="1"/>
</dbReference>
<dbReference type="SUPFAM" id="SSF56935">
    <property type="entry name" value="Porins"/>
    <property type="match status" value="1"/>
</dbReference>
<feature type="domain" description="TonB-dependent receptor-like beta-barrel" evidence="12">
    <location>
        <begin position="300"/>
        <end position="767"/>
    </location>
</feature>
<keyword evidence="5" id="KW-0732">Signal</keyword>
<dbReference type="Proteomes" id="UP000541058">
    <property type="component" value="Unassembled WGS sequence"/>
</dbReference>
<evidence type="ECO:0000256" key="11">
    <source>
        <dbReference type="RuleBase" id="RU003357"/>
    </source>
</evidence>
<accession>A0A7X8GZK6</accession>
<dbReference type="Gene3D" id="2.170.130.10">
    <property type="entry name" value="TonB-dependent receptor, plug domain"/>
    <property type="match status" value="1"/>
</dbReference>
<keyword evidence="3 10" id="KW-1134">Transmembrane beta strand</keyword>
<dbReference type="InterPro" id="IPR036942">
    <property type="entry name" value="Beta-barrel_TonB_sf"/>
</dbReference>
<evidence type="ECO:0000256" key="6">
    <source>
        <dbReference type="ARBA" id="ARBA00023077"/>
    </source>
</evidence>
<evidence type="ECO:0000256" key="10">
    <source>
        <dbReference type="PROSITE-ProRule" id="PRU01360"/>
    </source>
</evidence>
<dbReference type="InterPro" id="IPR037066">
    <property type="entry name" value="Plug_dom_sf"/>
</dbReference>
<comment type="similarity">
    <text evidence="10 11">Belongs to the TonB-dependent receptor family.</text>
</comment>
<evidence type="ECO:0000259" key="13">
    <source>
        <dbReference type="Pfam" id="PF07715"/>
    </source>
</evidence>
<dbReference type="RefSeq" id="WP_276646191.1">
    <property type="nucleotide sequence ID" value="NZ_JAAYSM010000049.1"/>
</dbReference>
<organism evidence="14 15">
    <name type="scientific">Globicatella sulfidifaciens</name>
    <dbReference type="NCBI Taxonomy" id="136093"/>
    <lineage>
        <taxon>Bacteria</taxon>
        <taxon>Bacillati</taxon>
        <taxon>Bacillota</taxon>
        <taxon>Bacilli</taxon>
        <taxon>Lactobacillales</taxon>
        <taxon>Aerococcaceae</taxon>
        <taxon>Globicatella</taxon>
    </lineage>
</organism>
<evidence type="ECO:0000256" key="9">
    <source>
        <dbReference type="ARBA" id="ARBA00023237"/>
    </source>
</evidence>